<proteinExistence type="predicted"/>
<comment type="caution">
    <text evidence="1">The sequence shown here is derived from an EMBL/GenBank/DDBJ whole genome shotgun (WGS) entry which is preliminary data.</text>
</comment>
<protein>
    <submittedName>
        <fullName evidence="1">Uncharacterized protein</fullName>
    </submittedName>
</protein>
<dbReference type="Proteomes" id="UP000003191">
    <property type="component" value="Unassembled WGS sequence"/>
</dbReference>
<name>D4BSL5_BIFBR</name>
<reference evidence="1 2" key="1">
    <citation type="submission" date="2010-02" db="EMBL/GenBank/DDBJ databases">
        <authorList>
            <person name="Weinstock G."/>
            <person name="Sodergren E."/>
            <person name="Clifton S."/>
            <person name="Fulton L."/>
            <person name="Fulton B."/>
            <person name="Courtney L."/>
            <person name="Fronick C."/>
            <person name="Harrison M."/>
            <person name="Strong C."/>
            <person name="Farmer C."/>
            <person name="Delahaunty K."/>
            <person name="Markovic C."/>
            <person name="Hall O."/>
            <person name="Minx P."/>
            <person name="Tomlinson C."/>
            <person name="Mitreva M."/>
            <person name="Nelson J."/>
            <person name="Hou S."/>
            <person name="Wollam A."/>
            <person name="Pepin K.H."/>
            <person name="Johnson M."/>
            <person name="Bhonagiri V."/>
            <person name="Zhang X."/>
            <person name="Suruliraj S."/>
            <person name="Warren W."/>
            <person name="Chinwalla A."/>
            <person name="Mardis E.R."/>
            <person name="Wilson R.K."/>
        </authorList>
    </citation>
    <scope>NUCLEOTIDE SEQUENCE [LARGE SCALE GENOMIC DNA]</scope>
    <source>
        <strain evidence="1 2">DSM 20213</strain>
    </source>
</reference>
<keyword evidence="2" id="KW-1185">Reference proteome</keyword>
<accession>D4BSL5</accession>
<dbReference type="HOGENOM" id="CLU_3077244_0_0_11"/>
<dbReference type="AlphaFoldDB" id="D4BSL5"/>
<sequence>MGCCILGEIQCLVFFPCWGVDPGGVVLGGVDLLGDGDLSAILLTLMLLPLLA</sequence>
<organism evidence="1 2">
    <name type="scientific">Bifidobacterium breve DSM 20213 = JCM 1192</name>
    <dbReference type="NCBI Taxonomy" id="518634"/>
    <lineage>
        <taxon>Bacteria</taxon>
        <taxon>Bacillati</taxon>
        <taxon>Actinomycetota</taxon>
        <taxon>Actinomycetes</taxon>
        <taxon>Bifidobacteriales</taxon>
        <taxon>Bifidobacteriaceae</taxon>
        <taxon>Bifidobacterium</taxon>
    </lineage>
</organism>
<evidence type="ECO:0000313" key="1">
    <source>
        <dbReference type="EMBL" id="EFE88045.1"/>
    </source>
</evidence>
<dbReference type="EMBL" id="ACCG02000086">
    <property type="protein sequence ID" value="EFE88045.1"/>
    <property type="molecule type" value="Genomic_DNA"/>
</dbReference>
<gene>
    <name evidence="1" type="ORF">BIFBRE_05107</name>
</gene>
<evidence type="ECO:0000313" key="2">
    <source>
        <dbReference type="Proteomes" id="UP000003191"/>
    </source>
</evidence>